<dbReference type="EMBL" id="CYHH01000010">
    <property type="protein sequence ID" value="CUB07707.1"/>
    <property type="molecule type" value="Genomic_DNA"/>
</dbReference>
<dbReference type="Proteomes" id="UP000182108">
    <property type="component" value="Unassembled WGS sequence"/>
</dbReference>
<evidence type="ECO:0000256" key="1">
    <source>
        <dbReference type="SAM" id="Phobius"/>
    </source>
</evidence>
<gene>
    <name evidence="2" type="ORF">Ga0061068_11062</name>
</gene>
<keyword evidence="3" id="KW-1185">Reference proteome</keyword>
<accession>A0A0K6IWL0</accession>
<feature type="transmembrane region" description="Helical" evidence="1">
    <location>
        <begin position="54"/>
        <end position="72"/>
    </location>
</feature>
<evidence type="ECO:0008006" key="4">
    <source>
        <dbReference type="Google" id="ProtNLM"/>
    </source>
</evidence>
<feature type="transmembrane region" description="Helical" evidence="1">
    <location>
        <begin position="125"/>
        <end position="145"/>
    </location>
</feature>
<dbReference type="Pfam" id="PF20617">
    <property type="entry name" value="DUF6803"/>
    <property type="match status" value="1"/>
</dbReference>
<keyword evidence="1" id="KW-0472">Membrane</keyword>
<dbReference type="RefSeq" id="WP_055423981.1">
    <property type="nucleotide sequence ID" value="NZ_CYHH01000010.1"/>
</dbReference>
<feature type="transmembrane region" description="Helical" evidence="1">
    <location>
        <begin position="20"/>
        <end position="42"/>
    </location>
</feature>
<keyword evidence="1" id="KW-0812">Transmembrane</keyword>
<proteinExistence type="predicted"/>
<feature type="transmembrane region" description="Helical" evidence="1">
    <location>
        <begin position="92"/>
        <end position="113"/>
    </location>
</feature>
<evidence type="ECO:0000313" key="3">
    <source>
        <dbReference type="Proteomes" id="UP000182108"/>
    </source>
</evidence>
<organism evidence="2 3">
    <name type="scientific">Tepidiphilus thermophilus</name>
    <dbReference type="NCBI Taxonomy" id="876478"/>
    <lineage>
        <taxon>Bacteria</taxon>
        <taxon>Pseudomonadati</taxon>
        <taxon>Pseudomonadota</taxon>
        <taxon>Hydrogenophilia</taxon>
        <taxon>Hydrogenophilales</taxon>
        <taxon>Hydrogenophilaceae</taxon>
        <taxon>Tepidiphilus</taxon>
    </lineage>
</organism>
<protein>
    <recommendedName>
        <fullName evidence="4">Permease</fullName>
    </recommendedName>
</protein>
<dbReference type="InterPro" id="IPR046547">
    <property type="entry name" value="DUF6803"/>
</dbReference>
<dbReference type="OrthoDB" id="9795105at2"/>
<dbReference type="AlphaFoldDB" id="A0A0K6IWL0"/>
<keyword evidence="1" id="KW-1133">Transmembrane helix</keyword>
<sequence>MPMTHYMELLAQNQPWNLILFMAIPVILAETVAITELFILLLRSRGGWLRALNRLASILAGVYFLGVFAYLLPNVVVPLTLTGQWRGMIDMIAVGFYLSGAIPLAGLALLDLGVLARSSPEERKLFLHALLVAAFLVLSHVAMIFGMMNPYLIDQDAAHMPTEHMINH</sequence>
<evidence type="ECO:0000313" key="2">
    <source>
        <dbReference type="EMBL" id="CUB07707.1"/>
    </source>
</evidence>
<reference evidence="3" key="1">
    <citation type="submission" date="2015-08" db="EMBL/GenBank/DDBJ databases">
        <authorList>
            <person name="Babu N.S."/>
            <person name="Beckwith C.J."/>
            <person name="Beseler K.G."/>
            <person name="Brison A."/>
            <person name="Carone J.V."/>
            <person name="Caskin T.P."/>
            <person name="Diamond M."/>
            <person name="Durham M.E."/>
            <person name="Foxe J.M."/>
            <person name="Go M."/>
            <person name="Henderson B.A."/>
            <person name="Jones I.B."/>
            <person name="McGettigan J.A."/>
            <person name="Micheletti S.J."/>
            <person name="Nasrallah M.E."/>
            <person name="Ortiz D."/>
            <person name="Piller C.R."/>
            <person name="Privatt S.R."/>
            <person name="Schneider S.L."/>
            <person name="Sharp S."/>
            <person name="Smith T.C."/>
            <person name="Stanton J.D."/>
            <person name="Ullery H.E."/>
            <person name="Wilson R.J."/>
            <person name="Serrano M.G."/>
            <person name="Buck G."/>
            <person name="Lee V."/>
            <person name="Wang Y."/>
            <person name="Carvalho R."/>
            <person name="Voegtly L."/>
            <person name="Shi R."/>
            <person name="Duckworth R."/>
            <person name="Johnson A."/>
            <person name="Loviza R."/>
            <person name="Walstead R."/>
            <person name="Shah Z."/>
            <person name="Kiflezghi M."/>
            <person name="Wade K."/>
            <person name="Ball S.L."/>
            <person name="Bradley K.W."/>
            <person name="Asai D.J."/>
            <person name="Bowman C.A."/>
            <person name="Russell D.A."/>
            <person name="Pope W.H."/>
            <person name="Jacobs-Sera D."/>
            <person name="Hendrix R.W."/>
            <person name="Hatfull G.F."/>
        </authorList>
    </citation>
    <scope>NUCLEOTIDE SEQUENCE [LARGE SCALE GENOMIC DNA]</scope>
    <source>
        <strain evidence="3">JCM 19170</strain>
    </source>
</reference>
<name>A0A0K6IWL0_9PROT</name>